<dbReference type="SUPFAM" id="SSF55469">
    <property type="entry name" value="FMN-dependent nitroreductase-like"/>
    <property type="match status" value="1"/>
</dbReference>
<evidence type="ECO:0000256" key="7">
    <source>
        <dbReference type="ARBA" id="ARBA00023027"/>
    </source>
</evidence>
<dbReference type="PANTHER" id="PTHR43821:SF1">
    <property type="entry name" value="NAD(P)H NITROREDUCTASE YDJA-RELATED"/>
    <property type="match status" value="1"/>
</dbReference>
<dbReference type="EMBL" id="BMXV01000002">
    <property type="protein sequence ID" value="GGY66315.1"/>
    <property type="molecule type" value="Genomic_DNA"/>
</dbReference>
<evidence type="ECO:0000256" key="3">
    <source>
        <dbReference type="ARBA" id="ARBA00022630"/>
    </source>
</evidence>
<name>A0ABQ3AWE6_9GAMM</name>
<dbReference type="Proteomes" id="UP000601597">
    <property type="component" value="Unassembled WGS sequence"/>
</dbReference>
<proteinExistence type="inferred from homology"/>
<dbReference type="InterPro" id="IPR029479">
    <property type="entry name" value="Nitroreductase"/>
</dbReference>
<accession>A0ABQ3AWE6</accession>
<evidence type="ECO:0000256" key="5">
    <source>
        <dbReference type="ARBA" id="ARBA00022857"/>
    </source>
</evidence>
<organism evidence="10 11">
    <name type="scientific">Marinobacter zhanjiangensis</name>
    <dbReference type="NCBI Taxonomy" id="578215"/>
    <lineage>
        <taxon>Bacteria</taxon>
        <taxon>Pseudomonadati</taxon>
        <taxon>Pseudomonadota</taxon>
        <taxon>Gammaproteobacteria</taxon>
        <taxon>Pseudomonadales</taxon>
        <taxon>Marinobacteraceae</taxon>
        <taxon>Marinobacter</taxon>
    </lineage>
</organism>
<evidence type="ECO:0000313" key="10">
    <source>
        <dbReference type="EMBL" id="GGY66315.1"/>
    </source>
</evidence>
<evidence type="ECO:0000259" key="9">
    <source>
        <dbReference type="Pfam" id="PF00881"/>
    </source>
</evidence>
<sequence>MTMNTVTRAILDRSSEPRLRAPAPPKAVLDLALACAARAPDHALLRPWRYLVVEGDGLQHLGDLFAASASADATEAQRDKLRKSPLRAPMVLVAVASPVSHPKVPAHEQAYSCAAATAYLELALQAEGFGAMWRTGAVAESTVVREGLGLSANESIVGFIYTGTVDTRKPAVPRPEVAEFTSNWPG</sequence>
<keyword evidence="3 8" id="KW-0285">Flavoprotein</keyword>
<dbReference type="EC" id="1.-.-.-" evidence="8"/>
<dbReference type="InterPro" id="IPR052530">
    <property type="entry name" value="NAD(P)H_nitroreductase"/>
</dbReference>
<evidence type="ECO:0000256" key="8">
    <source>
        <dbReference type="PIRNR" id="PIRNR000232"/>
    </source>
</evidence>
<protein>
    <recommendedName>
        <fullName evidence="8">Putative NAD(P)H nitroreductase</fullName>
        <ecNumber evidence="8">1.-.-.-</ecNumber>
    </recommendedName>
</protein>
<evidence type="ECO:0000256" key="6">
    <source>
        <dbReference type="ARBA" id="ARBA00023002"/>
    </source>
</evidence>
<dbReference type="CDD" id="cd02135">
    <property type="entry name" value="YdjA-like"/>
    <property type="match status" value="1"/>
</dbReference>
<evidence type="ECO:0000256" key="1">
    <source>
        <dbReference type="ARBA" id="ARBA00001917"/>
    </source>
</evidence>
<dbReference type="InterPro" id="IPR000415">
    <property type="entry name" value="Nitroreductase-like"/>
</dbReference>
<gene>
    <name evidence="10" type="ORF">GCM10007071_11410</name>
</gene>
<evidence type="ECO:0000256" key="2">
    <source>
        <dbReference type="ARBA" id="ARBA00007118"/>
    </source>
</evidence>
<evidence type="ECO:0000313" key="11">
    <source>
        <dbReference type="Proteomes" id="UP000601597"/>
    </source>
</evidence>
<keyword evidence="11" id="KW-1185">Reference proteome</keyword>
<comment type="cofactor">
    <cofactor evidence="1 8">
        <name>FMN</name>
        <dbReference type="ChEBI" id="CHEBI:58210"/>
    </cofactor>
</comment>
<keyword evidence="4 8" id="KW-0288">FMN</keyword>
<feature type="domain" description="Nitroreductase" evidence="9">
    <location>
        <begin position="18"/>
        <end position="163"/>
    </location>
</feature>
<keyword evidence="6 8" id="KW-0560">Oxidoreductase</keyword>
<keyword evidence="5 8" id="KW-0521">NADP</keyword>
<evidence type="ECO:0000256" key="4">
    <source>
        <dbReference type="ARBA" id="ARBA00022643"/>
    </source>
</evidence>
<dbReference type="Gene3D" id="3.40.109.10">
    <property type="entry name" value="NADH Oxidase"/>
    <property type="match status" value="1"/>
</dbReference>
<comment type="similarity">
    <text evidence="2 8">Belongs to the nitroreductase family.</text>
</comment>
<keyword evidence="7 8" id="KW-0520">NAD</keyword>
<comment type="caution">
    <text evidence="10">The sequence shown here is derived from an EMBL/GenBank/DDBJ whole genome shotgun (WGS) entry which is preliminary data.</text>
</comment>
<dbReference type="InterPro" id="IPR026021">
    <property type="entry name" value="YdjA-like"/>
</dbReference>
<dbReference type="PANTHER" id="PTHR43821">
    <property type="entry name" value="NAD(P)H NITROREDUCTASE YDJA-RELATED"/>
    <property type="match status" value="1"/>
</dbReference>
<dbReference type="PIRSF" id="PIRSF000232">
    <property type="entry name" value="YdjA"/>
    <property type="match status" value="1"/>
</dbReference>
<dbReference type="Pfam" id="PF00881">
    <property type="entry name" value="Nitroreductase"/>
    <property type="match status" value="1"/>
</dbReference>
<reference evidence="11" key="1">
    <citation type="journal article" date="2019" name="Int. J. Syst. Evol. Microbiol.">
        <title>The Global Catalogue of Microorganisms (GCM) 10K type strain sequencing project: providing services to taxonomists for standard genome sequencing and annotation.</title>
        <authorList>
            <consortium name="The Broad Institute Genomics Platform"/>
            <consortium name="The Broad Institute Genome Sequencing Center for Infectious Disease"/>
            <person name="Wu L."/>
            <person name="Ma J."/>
        </authorList>
    </citation>
    <scope>NUCLEOTIDE SEQUENCE [LARGE SCALE GENOMIC DNA]</scope>
    <source>
        <strain evidence="11">KCTC 22280</strain>
    </source>
</reference>